<evidence type="ECO:0000313" key="1">
    <source>
        <dbReference type="EMBL" id="KAI9922284.1"/>
    </source>
</evidence>
<gene>
    <name evidence="1" type="ORF">PsorP6_000560</name>
</gene>
<reference evidence="1 2" key="1">
    <citation type="journal article" date="2022" name="bioRxiv">
        <title>The genome of the oomycete Peronosclerospora sorghi, a cosmopolitan pathogen of maize and sorghum, is inflated with dispersed pseudogenes.</title>
        <authorList>
            <person name="Fletcher K."/>
            <person name="Martin F."/>
            <person name="Isakeit T."/>
            <person name="Cavanaugh K."/>
            <person name="Magill C."/>
            <person name="Michelmore R."/>
        </authorList>
    </citation>
    <scope>NUCLEOTIDE SEQUENCE [LARGE SCALE GENOMIC DNA]</scope>
    <source>
        <strain evidence="1">P6</strain>
    </source>
</reference>
<name>A0ACC0WTT7_9STRA</name>
<accession>A0ACC0WTT7</accession>
<keyword evidence="2" id="KW-1185">Reference proteome</keyword>
<organism evidence="1 2">
    <name type="scientific">Peronosclerospora sorghi</name>
    <dbReference type="NCBI Taxonomy" id="230839"/>
    <lineage>
        <taxon>Eukaryota</taxon>
        <taxon>Sar</taxon>
        <taxon>Stramenopiles</taxon>
        <taxon>Oomycota</taxon>
        <taxon>Peronosporomycetes</taxon>
        <taxon>Peronosporales</taxon>
        <taxon>Peronosporaceae</taxon>
        <taxon>Peronosclerospora</taxon>
    </lineage>
</organism>
<sequence length="128" mass="15067">MDDKVEKRSYKLKIRRVSSTIPFVSPRRRWEAPRERHSTKDAENNPCTKHGKRTRMFTTKYWSRRLQQKNNAGIIKMRREPETEPTMLNGILTEGTKILHIVISTRLKILHPTYSLCVAFQLGVCLPF</sequence>
<comment type="caution">
    <text evidence="1">The sequence shown here is derived from an EMBL/GenBank/DDBJ whole genome shotgun (WGS) entry which is preliminary data.</text>
</comment>
<evidence type="ECO:0000313" key="2">
    <source>
        <dbReference type="Proteomes" id="UP001163321"/>
    </source>
</evidence>
<proteinExistence type="predicted"/>
<protein>
    <submittedName>
        <fullName evidence="1">Uncharacterized protein</fullName>
    </submittedName>
</protein>
<dbReference type="Proteomes" id="UP001163321">
    <property type="component" value="Chromosome 1"/>
</dbReference>
<dbReference type="EMBL" id="CM047580">
    <property type="protein sequence ID" value="KAI9922284.1"/>
    <property type="molecule type" value="Genomic_DNA"/>
</dbReference>